<organism evidence="2 3">
    <name type="scientific">Pristionchus mayeri</name>
    <dbReference type="NCBI Taxonomy" id="1317129"/>
    <lineage>
        <taxon>Eukaryota</taxon>
        <taxon>Metazoa</taxon>
        <taxon>Ecdysozoa</taxon>
        <taxon>Nematoda</taxon>
        <taxon>Chromadorea</taxon>
        <taxon>Rhabditida</taxon>
        <taxon>Rhabditina</taxon>
        <taxon>Diplogasteromorpha</taxon>
        <taxon>Diplogasteroidea</taxon>
        <taxon>Neodiplogasteridae</taxon>
        <taxon>Pristionchus</taxon>
    </lineage>
</organism>
<feature type="chain" id="PRO_5042886498" evidence="1">
    <location>
        <begin position="23"/>
        <end position="231"/>
    </location>
</feature>
<sequence length="231" mass="26595">MRPGLSLSSLSFLVIYMSHSSASLVKIESVDELRRFSEDHLCYVIGYFENLNSAEAGLYRAAVAEEFKFKDDFAQTVCRGIPVAISSDDGVRKALAIKGEKGIVMISEGARSLFSFRNMDFPIRRWLEIVAKITLAMYYTWFGTFVNRVIECNCHFIKSEQNIKTLYVISVHFVFTFHILNLDISGSARLRIQHKSQLQCELYKLFCGIQRRSISCCLRSQPWRTWMGEVR</sequence>
<dbReference type="AlphaFoldDB" id="A0AAN4ZU50"/>
<dbReference type="Gene3D" id="3.40.30.10">
    <property type="entry name" value="Glutaredoxin"/>
    <property type="match status" value="1"/>
</dbReference>
<evidence type="ECO:0000313" key="2">
    <source>
        <dbReference type="EMBL" id="GMR43945.1"/>
    </source>
</evidence>
<feature type="signal peptide" evidence="1">
    <location>
        <begin position="1"/>
        <end position="22"/>
    </location>
</feature>
<gene>
    <name evidence="2" type="ORF">PMAYCL1PPCAC_14140</name>
</gene>
<dbReference type="Proteomes" id="UP001328107">
    <property type="component" value="Unassembled WGS sequence"/>
</dbReference>
<accession>A0AAN4ZU50</accession>
<reference evidence="3" key="1">
    <citation type="submission" date="2022-10" db="EMBL/GenBank/DDBJ databases">
        <title>Genome assembly of Pristionchus species.</title>
        <authorList>
            <person name="Yoshida K."/>
            <person name="Sommer R.J."/>
        </authorList>
    </citation>
    <scope>NUCLEOTIDE SEQUENCE [LARGE SCALE GENOMIC DNA]</scope>
    <source>
        <strain evidence="3">RS5460</strain>
    </source>
</reference>
<dbReference type="CDD" id="cd02981">
    <property type="entry name" value="PDI_b_family"/>
    <property type="match status" value="1"/>
</dbReference>
<keyword evidence="1" id="KW-0732">Signal</keyword>
<feature type="non-terminal residue" evidence="2">
    <location>
        <position position="231"/>
    </location>
</feature>
<comment type="caution">
    <text evidence="2">The sequence shown here is derived from an EMBL/GenBank/DDBJ whole genome shotgun (WGS) entry which is preliminary data.</text>
</comment>
<name>A0AAN4ZU50_9BILA</name>
<protein>
    <submittedName>
        <fullName evidence="2">Uncharacterized protein</fullName>
    </submittedName>
</protein>
<evidence type="ECO:0000313" key="3">
    <source>
        <dbReference type="Proteomes" id="UP001328107"/>
    </source>
</evidence>
<evidence type="ECO:0000256" key="1">
    <source>
        <dbReference type="SAM" id="SignalP"/>
    </source>
</evidence>
<keyword evidence="3" id="KW-1185">Reference proteome</keyword>
<proteinExistence type="predicted"/>
<dbReference type="EMBL" id="BTRK01000003">
    <property type="protein sequence ID" value="GMR43945.1"/>
    <property type="molecule type" value="Genomic_DNA"/>
</dbReference>